<evidence type="ECO:0000259" key="6">
    <source>
        <dbReference type="Pfam" id="PF01494"/>
    </source>
</evidence>
<gene>
    <name evidence="7" type="ORF">MYCIT1_LOCUS27494</name>
</gene>
<dbReference type="AlphaFoldDB" id="A0AAD2HNY5"/>
<dbReference type="GO" id="GO:0004497">
    <property type="term" value="F:monooxygenase activity"/>
    <property type="evidence" value="ECO:0007669"/>
    <property type="project" value="UniProtKB-KW"/>
</dbReference>
<keyword evidence="2" id="KW-0285">Flavoprotein</keyword>
<keyword evidence="4" id="KW-0560">Oxidoreductase</keyword>
<keyword evidence="3" id="KW-0274">FAD</keyword>
<protein>
    <recommendedName>
        <fullName evidence="6">FAD-binding domain-containing protein</fullName>
    </recommendedName>
</protein>
<sequence>MQLNGLRILSLIPGIIEQLPGRVVEEAANLSIVPTEEGVLCRSSFPAMVRKRYGFGMMGVHRPRFLALLASTAAAHGIPIHYNMSVVHVTQSDQCATVHFDNGQCDSASFVVGCDGLHSVVRTALFGRDAPTFTGLTQVGSVCS</sequence>
<keyword evidence="8" id="KW-1185">Reference proteome</keyword>
<accession>A0AAD2HNY5</accession>
<comment type="caution">
    <text evidence="7">The sequence shown here is derived from an EMBL/GenBank/DDBJ whole genome shotgun (WGS) entry which is preliminary data.</text>
</comment>
<evidence type="ECO:0000313" key="7">
    <source>
        <dbReference type="EMBL" id="CAK5278208.1"/>
    </source>
</evidence>
<dbReference type="InterPro" id="IPR002938">
    <property type="entry name" value="FAD-bd"/>
</dbReference>
<dbReference type="PANTHER" id="PTHR13789">
    <property type="entry name" value="MONOOXYGENASE"/>
    <property type="match status" value="1"/>
</dbReference>
<dbReference type="Proteomes" id="UP001295794">
    <property type="component" value="Unassembled WGS sequence"/>
</dbReference>
<proteinExistence type="inferred from homology"/>
<dbReference type="InterPro" id="IPR050493">
    <property type="entry name" value="FAD-dep_Monooxygenase_BioMet"/>
</dbReference>
<evidence type="ECO:0000256" key="3">
    <source>
        <dbReference type="ARBA" id="ARBA00022827"/>
    </source>
</evidence>
<feature type="domain" description="FAD-binding" evidence="6">
    <location>
        <begin position="61"/>
        <end position="136"/>
    </location>
</feature>
<reference evidence="7" key="1">
    <citation type="submission" date="2023-11" db="EMBL/GenBank/DDBJ databases">
        <authorList>
            <person name="De Vega J J."/>
            <person name="De Vega J J."/>
        </authorList>
    </citation>
    <scope>NUCLEOTIDE SEQUENCE</scope>
</reference>
<dbReference type="PANTHER" id="PTHR13789:SF309">
    <property type="entry name" value="PUTATIVE (AFU_ORTHOLOGUE AFUA_6G14510)-RELATED"/>
    <property type="match status" value="1"/>
</dbReference>
<organism evidence="7 8">
    <name type="scientific">Mycena citricolor</name>
    <dbReference type="NCBI Taxonomy" id="2018698"/>
    <lineage>
        <taxon>Eukaryota</taxon>
        <taxon>Fungi</taxon>
        <taxon>Dikarya</taxon>
        <taxon>Basidiomycota</taxon>
        <taxon>Agaricomycotina</taxon>
        <taxon>Agaricomycetes</taxon>
        <taxon>Agaricomycetidae</taxon>
        <taxon>Agaricales</taxon>
        <taxon>Marasmiineae</taxon>
        <taxon>Mycenaceae</taxon>
        <taxon>Mycena</taxon>
    </lineage>
</organism>
<name>A0AAD2HNY5_9AGAR</name>
<evidence type="ECO:0000256" key="1">
    <source>
        <dbReference type="ARBA" id="ARBA00007992"/>
    </source>
</evidence>
<dbReference type="EMBL" id="CAVNYO010000421">
    <property type="protein sequence ID" value="CAK5278208.1"/>
    <property type="molecule type" value="Genomic_DNA"/>
</dbReference>
<dbReference type="InterPro" id="IPR036188">
    <property type="entry name" value="FAD/NAD-bd_sf"/>
</dbReference>
<dbReference type="Gene3D" id="3.50.50.60">
    <property type="entry name" value="FAD/NAD(P)-binding domain"/>
    <property type="match status" value="1"/>
</dbReference>
<comment type="similarity">
    <text evidence="1">Belongs to the paxM FAD-dependent monooxygenase family.</text>
</comment>
<dbReference type="GO" id="GO:0071949">
    <property type="term" value="F:FAD binding"/>
    <property type="evidence" value="ECO:0007669"/>
    <property type="project" value="InterPro"/>
</dbReference>
<evidence type="ECO:0000313" key="8">
    <source>
        <dbReference type="Proteomes" id="UP001295794"/>
    </source>
</evidence>
<evidence type="ECO:0000256" key="2">
    <source>
        <dbReference type="ARBA" id="ARBA00022630"/>
    </source>
</evidence>
<dbReference type="Pfam" id="PF01494">
    <property type="entry name" value="FAD_binding_3"/>
    <property type="match status" value="1"/>
</dbReference>
<keyword evidence="5" id="KW-0503">Monooxygenase</keyword>
<evidence type="ECO:0000256" key="4">
    <source>
        <dbReference type="ARBA" id="ARBA00023002"/>
    </source>
</evidence>
<evidence type="ECO:0000256" key="5">
    <source>
        <dbReference type="ARBA" id="ARBA00023033"/>
    </source>
</evidence>
<dbReference type="SUPFAM" id="SSF51905">
    <property type="entry name" value="FAD/NAD(P)-binding domain"/>
    <property type="match status" value="1"/>
</dbReference>